<accession>D6CL02</accession>
<evidence type="ECO:0008006" key="4">
    <source>
        <dbReference type="Google" id="ProtNLM"/>
    </source>
</evidence>
<organism evidence="2 3">
    <name type="scientific">Thiomonas arsenitoxydans (strain DSM 22701 / CIP 110005 / 3As)</name>
    <dbReference type="NCBI Taxonomy" id="426114"/>
    <lineage>
        <taxon>Bacteria</taxon>
        <taxon>Pseudomonadati</taxon>
        <taxon>Pseudomonadota</taxon>
        <taxon>Betaproteobacteria</taxon>
        <taxon>Burkholderiales</taxon>
        <taxon>Thiomonas</taxon>
    </lineage>
</organism>
<dbReference type="EMBL" id="FP475956">
    <property type="protein sequence ID" value="CAZ87755.1"/>
    <property type="molecule type" value="Genomic_DNA"/>
</dbReference>
<dbReference type="AlphaFoldDB" id="D6CL02"/>
<keyword evidence="1" id="KW-0732">Signal</keyword>
<sequence length="142" mass="15161">MPFSLEFTMHKLALSLALLGFAAAPALASTMPHELKIELAAQNNSGETGYALIKPMGKGIEVTVHIKGGPKGVAQPDHIHPGTCANLNPVPKYPLENVVDGKSVTKLPSVSMDDLFKEPMAINVHESAQDMKKYVACGDIKK</sequence>
<proteinExistence type="predicted"/>
<dbReference type="Proteomes" id="UP000002372">
    <property type="component" value="Chromosome"/>
</dbReference>
<evidence type="ECO:0000256" key="1">
    <source>
        <dbReference type="SAM" id="SignalP"/>
    </source>
</evidence>
<name>D6CL02_THIA3</name>
<dbReference type="eggNOG" id="ENOG5032ZFK">
    <property type="taxonomic scope" value="Bacteria"/>
</dbReference>
<dbReference type="HOGENOM" id="CLU_1895238_0_0_4"/>
<feature type="signal peptide" evidence="1">
    <location>
        <begin position="1"/>
        <end position="28"/>
    </location>
</feature>
<protein>
    <recommendedName>
        <fullName evidence="4">Superoxide dismutase</fullName>
    </recommendedName>
</protein>
<gene>
    <name evidence="2" type="ordered locus">THI_1057</name>
</gene>
<evidence type="ECO:0000313" key="2">
    <source>
        <dbReference type="EMBL" id="CAZ87755.1"/>
    </source>
</evidence>
<feature type="chain" id="PRO_5003081905" description="Superoxide dismutase" evidence="1">
    <location>
        <begin position="29"/>
        <end position="142"/>
    </location>
</feature>
<reference key="1">
    <citation type="submission" date="2009-07" db="EMBL/GenBank/DDBJ databases">
        <authorList>
            <person name="Genoscope - CEA"/>
        </authorList>
    </citation>
    <scope>NUCLEOTIDE SEQUENCE</scope>
    <source>
        <strain>3As</strain>
    </source>
</reference>
<evidence type="ECO:0000313" key="3">
    <source>
        <dbReference type="Proteomes" id="UP000002372"/>
    </source>
</evidence>
<reference evidence="3" key="2">
    <citation type="journal article" date="2010" name="PLoS Genet.">
        <title>Structure, function, and evolution of the Thiomonas spp. genome.</title>
        <authorList>
            <person name="Arsene-Ploetze F."/>
            <person name="Koechler S."/>
            <person name="Marchal M."/>
            <person name="Coppee J.Y."/>
            <person name="Chandler M."/>
            <person name="Bonnefoy V."/>
            <person name="Brochier-Armanet C."/>
            <person name="Barakat M."/>
            <person name="Barbe V."/>
            <person name="Battaglia-Brunet F."/>
            <person name="Bruneel O."/>
            <person name="Bryan C.G."/>
            <person name="Cleiss-Arnold J."/>
            <person name="Cruveiller S."/>
            <person name="Erhardt M."/>
            <person name="Heinrich-Salmeron A."/>
            <person name="Hommais F."/>
            <person name="Joulian C."/>
            <person name="Krin E."/>
            <person name="Lieutaud A."/>
            <person name="Lievremont D."/>
            <person name="Michel C."/>
            <person name="Muller D."/>
            <person name="Ortet P."/>
            <person name="Proux C."/>
            <person name="Siguier P."/>
            <person name="Roche D."/>
            <person name="Rouy Z."/>
            <person name="Salvignol G."/>
            <person name="Slyemi D."/>
            <person name="Talla E."/>
            <person name="Weiss S."/>
            <person name="Weissenbach J."/>
            <person name="Medigue C."/>
            <person name="Bertin P.N."/>
        </authorList>
    </citation>
    <scope>NUCLEOTIDE SEQUENCE [LARGE SCALE GENOMIC DNA]</scope>
    <source>
        <strain evidence="3">DSM 22701 / CIP 110005 / 3As</strain>
    </source>
</reference>
<dbReference type="KEGG" id="thi:THI_1057"/>